<dbReference type="AlphaFoldDB" id="A0A1B2FEM5"/>
<dbReference type="RefSeq" id="WP_070093846.1">
    <property type="nucleotide sequence ID" value="NZ_CP016634.1"/>
</dbReference>
<dbReference type="Gene3D" id="3.30.10.10">
    <property type="entry name" value="Trypsin Inhibitor V, subunit A"/>
    <property type="match status" value="1"/>
</dbReference>
<evidence type="ECO:0008006" key="2">
    <source>
        <dbReference type="Google" id="ProtNLM"/>
    </source>
</evidence>
<name>A0A1B2FEM5_PSEPU</name>
<protein>
    <recommendedName>
        <fullName evidence="2">Peptidase inhibitor I78 family protein</fullName>
    </recommendedName>
</protein>
<dbReference type="EMBL" id="CP016634">
    <property type="protein sequence ID" value="ANY90666.1"/>
    <property type="molecule type" value="Genomic_DNA"/>
</dbReference>
<gene>
    <name evidence="1" type="ORF">IEC33019_5186</name>
</gene>
<proteinExistence type="predicted"/>
<evidence type="ECO:0000313" key="1">
    <source>
        <dbReference type="EMBL" id="ANY90666.1"/>
    </source>
</evidence>
<reference evidence="1" key="1">
    <citation type="submission" date="2016-07" db="EMBL/GenBank/DDBJ databases">
        <title>New class B carbapenemase carried by novel plasmid in Pseudomonas putida enviromental strain in eastern Amazonia.</title>
        <authorList>
            <person name="Souza C.O."/>
            <person name="Lima K.V."/>
            <person name="Brasiliense D.M."/>
            <person name="Perez-Chaparro P.J."/>
            <person name="Mamizuka E.M."/>
            <person name="Lima M.O."/>
            <person name="Lima L.N."/>
            <person name="McCulloch J.A."/>
        </authorList>
    </citation>
    <scope>NUCLEOTIDE SEQUENCE [LARGE SCALE GENOMIC DNA]</scope>
    <source>
        <strain evidence="1">IEC33019</strain>
    </source>
</reference>
<sequence length="67" mass="7473">MTNEEVLQALSHLIGIRYAPSIKDEISAITLRSRVVGPSEMSTREFDPMRIHIQADAKGIIEGFAFN</sequence>
<accession>A0A1B2FEM5</accession>
<organism evidence="1">
    <name type="scientific">Pseudomonas putida</name>
    <name type="common">Arthrobacter siderocapsulatus</name>
    <dbReference type="NCBI Taxonomy" id="303"/>
    <lineage>
        <taxon>Bacteria</taxon>
        <taxon>Pseudomonadati</taxon>
        <taxon>Pseudomonadota</taxon>
        <taxon>Gammaproteobacteria</taxon>
        <taxon>Pseudomonadales</taxon>
        <taxon>Pseudomonadaceae</taxon>
        <taxon>Pseudomonas</taxon>
    </lineage>
</organism>